<name>A0A1H1Z2I8_9ACTN</name>
<accession>A0A1H1Z2I8</accession>
<organism evidence="2 3">
    <name type="scientific">Actinoplanes derwentensis</name>
    <dbReference type="NCBI Taxonomy" id="113562"/>
    <lineage>
        <taxon>Bacteria</taxon>
        <taxon>Bacillati</taxon>
        <taxon>Actinomycetota</taxon>
        <taxon>Actinomycetes</taxon>
        <taxon>Micromonosporales</taxon>
        <taxon>Micromonosporaceae</taxon>
        <taxon>Actinoplanes</taxon>
    </lineage>
</organism>
<dbReference type="Proteomes" id="UP000198688">
    <property type="component" value="Chromosome I"/>
</dbReference>
<dbReference type="AlphaFoldDB" id="A0A1H1Z2I8"/>
<feature type="signal peptide" evidence="1">
    <location>
        <begin position="1"/>
        <end position="25"/>
    </location>
</feature>
<keyword evidence="1" id="KW-0732">Signal</keyword>
<dbReference type="EMBL" id="LT629758">
    <property type="protein sequence ID" value="SDT28015.1"/>
    <property type="molecule type" value="Genomic_DNA"/>
</dbReference>
<evidence type="ECO:0000256" key="1">
    <source>
        <dbReference type="SAM" id="SignalP"/>
    </source>
</evidence>
<sequence>MNRVKKVTGLLAVVLLAATQVSCGAQTEAAPDLVATAARLDKLAIDITGDIEEIKAAELLNYHRVEGGIAACMQETGRAYKPVPYVSFYDVFTDADLGYGDSRATVVDSLTSHGRRIVLNELAIARLTRAGALNRTVADADMPALQTCAARFQSRDYHDFDPPVGVMELADLADLVEPVQRDPAVVSAMAGYPTCMKQQYGFTVTDRDEFLSSPRINRDHAPRPGERAGLKWRKGLNAIDKAFKADTDCRRPAYETAMTLLADRIGPWRDRNRDKLFAIRAGWRKAVADAKRLSS</sequence>
<gene>
    <name evidence="2" type="ORF">SAMN04489716_3113</name>
</gene>
<evidence type="ECO:0000313" key="2">
    <source>
        <dbReference type="EMBL" id="SDT28015.1"/>
    </source>
</evidence>
<proteinExistence type="predicted"/>
<keyword evidence="3" id="KW-1185">Reference proteome</keyword>
<feature type="chain" id="PRO_5039361030" evidence="1">
    <location>
        <begin position="26"/>
        <end position="295"/>
    </location>
</feature>
<dbReference type="OrthoDB" id="9874955at2"/>
<reference evidence="2 3" key="1">
    <citation type="submission" date="2016-10" db="EMBL/GenBank/DDBJ databases">
        <authorList>
            <person name="de Groot N.N."/>
        </authorList>
    </citation>
    <scope>NUCLEOTIDE SEQUENCE [LARGE SCALE GENOMIC DNA]</scope>
    <source>
        <strain evidence="2 3">DSM 43941</strain>
    </source>
</reference>
<evidence type="ECO:0000313" key="3">
    <source>
        <dbReference type="Proteomes" id="UP000198688"/>
    </source>
</evidence>
<protein>
    <submittedName>
        <fullName evidence="2">Uncharacterized protein</fullName>
    </submittedName>
</protein>
<dbReference type="RefSeq" id="WP_092545298.1">
    <property type="nucleotide sequence ID" value="NZ_BOMJ01000001.1"/>
</dbReference>